<dbReference type="PANTHER" id="PTHR43283:SF7">
    <property type="entry name" value="BETA-LACTAMASE-RELATED DOMAIN-CONTAINING PROTEIN"/>
    <property type="match status" value="1"/>
</dbReference>
<evidence type="ECO:0000313" key="3">
    <source>
        <dbReference type="EMBL" id="GAA4399781.1"/>
    </source>
</evidence>
<feature type="domain" description="Beta-lactamase-related" evidence="1">
    <location>
        <begin position="624"/>
        <end position="910"/>
    </location>
</feature>
<feature type="domain" description="DUF5060" evidence="2">
    <location>
        <begin position="3"/>
        <end position="79"/>
    </location>
</feature>
<dbReference type="EMBL" id="BAABHB010000002">
    <property type="protein sequence ID" value="GAA4399781.1"/>
    <property type="molecule type" value="Genomic_DNA"/>
</dbReference>
<dbReference type="Pfam" id="PF00144">
    <property type="entry name" value="Beta-lactamase"/>
    <property type="match status" value="1"/>
</dbReference>
<protein>
    <recommendedName>
        <fullName evidence="5">CubicO group peptidase, beta-lactamase class C family</fullName>
    </recommendedName>
</protein>
<dbReference type="InterPro" id="IPR050789">
    <property type="entry name" value="Diverse_Enzym_Activities"/>
</dbReference>
<dbReference type="Gene3D" id="3.20.20.80">
    <property type="entry name" value="Glycosidases"/>
    <property type="match status" value="1"/>
</dbReference>
<organism evidence="3 4">
    <name type="scientific">Nibrella viscosa</name>
    <dbReference type="NCBI Taxonomy" id="1084524"/>
    <lineage>
        <taxon>Bacteria</taxon>
        <taxon>Pseudomonadati</taxon>
        <taxon>Bacteroidota</taxon>
        <taxon>Cytophagia</taxon>
        <taxon>Cytophagales</taxon>
        <taxon>Spirosomataceae</taxon>
        <taxon>Nibrella</taxon>
    </lineage>
</organism>
<dbReference type="PANTHER" id="PTHR43283">
    <property type="entry name" value="BETA-LACTAMASE-RELATED"/>
    <property type="match status" value="1"/>
</dbReference>
<comment type="caution">
    <text evidence="3">The sequence shown here is derived from an EMBL/GenBank/DDBJ whole genome shotgun (WGS) entry which is preliminary data.</text>
</comment>
<dbReference type="InterPro" id="IPR013783">
    <property type="entry name" value="Ig-like_fold"/>
</dbReference>
<dbReference type="Gene3D" id="2.60.40.10">
    <property type="entry name" value="Immunoglobulins"/>
    <property type="match status" value="1"/>
</dbReference>
<sequence>MALTFDGPETSETAQPNPFRDYRLDVTFVHAATGEARRVAGFYAADGRAGETSATGGNKWRVYFAPNRPGEWRWSVSFRTGTDVTVADDENAGRPWQPLHGQAGRFSVSATDKKAPDLRGRGALEYVGKRYLRFAGDSTWFLKSGVGSPETLLGYADFDGTFRDVSTDHRPPAPNGIIALPALKDGLMRYEPHVPDWRPGDPAWQNGKGKGLIGGINYLADQGINAMYFLTMNVNGDGRNVWPWTEPWTRDRFDCSRLDQWEVVFGHMTRRGMMLHIVLQETENDHLLDRGSLGPERKLYLRELVARFAHHPAITWNFGEENVQPVQHQKESMAWLRRLNPYRQNIVIHNDHWHAKNLRETFEPLLGFEPFTGTAIQDFFWNDVPTHVRHFVRASEQSGHPWVVSADELGGANFGTLPDADDPEHNDPRRFGLWGTLMAGGAGAEWYFGWQNNSPNSDLSSQNWRTREAMYRQGRIALDFFQKQLPFYRMQPMAEEIVGQGIYGLAAPDEVYALYLPNGGGTRFDLGDNPGRYEINWFNPRTGGDLRPGTIRQVRGPGLTWTGWPPSETSKDWVAVVRKLPETVTAMAFPTAQWREGTPDDVGVDPVGMQHALNYWRMHTGVDGVEHVVIVRRGVVIYKGAKAEKPVDVRSATKSVTSTLLGLLIANGKVALDTKAAGIEPVLQEKYPHVTLRDFTTMTSGYSAQGKSRWNEPSEDWSPNPYLPDEPLFAPGSQYAYWDEAQMMFGRVLTRVAGRDLLDLANKRIFAPIGFTVTKWGTEGQLGTTPIRNGCTGFTINALDFARFGHLFLNQGRWGNQQVVPADWVRMATRPQVPTTIRVADTDRRGADGLGVYGFNWWVNGVHKDGRRSMPDAPAGTYFAAGLNHNLCIVIPEWDMVIVRLGNDGNPPGGHAQTLNNFLRRLSMAVHPLAEK</sequence>
<dbReference type="InterPro" id="IPR012338">
    <property type="entry name" value="Beta-lactam/transpept-like"/>
</dbReference>
<gene>
    <name evidence="3" type="ORF">GCM10023187_12200</name>
</gene>
<evidence type="ECO:0000259" key="1">
    <source>
        <dbReference type="Pfam" id="PF00144"/>
    </source>
</evidence>
<keyword evidence="4" id="KW-1185">Reference proteome</keyword>
<reference evidence="4" key="1">
    <citation type="journal article" date="2019" name="Int. J. Syst. Evol. Microbiol.">
        <title>The Global Catalogue of Microorganisms (GCM) 10K type strain sequencing project: providing services to taxonomists for standard genome sequencing and annotation.</title>
        <authorList>
            <consortium name="The Broad Institute Genomics Platform"/>
            <consortium name="The Broad Institute Genome Sequencing Center for Infectious Disease"/>
            <person name="Wu L."/>
            <person name="Ma J."/>
        </authorList>
    </citation>
    <scope>NUCLEOTIDE SEQUENCE [LARGE SCALE GENOMIC DNA]</scope>
    <source>
        <strain evidence="4">JCM 17925</strain>
    </source>
</reference>
<evidence type="ECO:0000313" key="4">
    <source>
        <dbReference type="Proteomes" id="UP001500936"/>
    </source>
</evidence>
<evidence type="ECO:0000259" key="2">
    <source>
        <dbReference type="Pfam" id="PF16586"/>
    </source>
</evidence>
<dbReference type="Pfam" id="PF16586">
    <property type="entry name" value="DUF5060"/>
    <property type="match status" value="1"/>
</dbReference>
<accession>A0ABP8K2R8</accession>
<proteinExistence type="predicted"/>
<dbReference type="InterPro" id="IPR001466">
    <property type="entry name" value="Beta-lactam-related"/>
</dbReference>
<dbReference type="SUPFAM" id="SSF56601">
    <property type="entry name" value="beta-lactamase/transpeptidase-like"/>
    <property type="match status" value="1"/>
</dbReference>
<name>A0ABP8K2R8_9BACT</name>
<evidence type="ECO:0008006" key="5">
    <source>
        <dbReference type="Google" id="ProtNLM"/>
    </source>
</evidence>
<dbReference type="InterPro" id="IPR032260">
    <property type="entry name" value="DUF5060"/>
</dbReference>
<dbReference type="Proteomes" id="UP001500936">
    <property type="component" value="Unassembled WGS sequence"/>
</dbReference>
<dbReference type="Gene3D" id="3.40.710.10">
    <property type="entry name" value="DD-peptidase/beta-lactamase superfamily"/>
    <property type="match status" value="1"/>
</dbReference>